<dbReference type="EMBL" id="JACHGY010000001">
    <property type="protein sequence ID" value="MBB6429858.1"/>
    <property type="molecule type" value="Genomic_DNA"/>
</dbReference>
<organism evidence="4 5">
    <name type="scientific">Algisphaera agarilytica</name>
    <dbReference type="NCBI Taxonomy" id="1385975"/>
    <lineage>
        <taxon>Bacteria</taxon>
        <taxon>Pseudomonadati</taxon>
        <taxon>Planctomycetota</taxon>
        <taxon>Phycisphaerae</taxon>
        <taxon>Phycisphaerales</taxon>
        <taxon>Phycisphaeraceae</taxon>
        <taxon>Algisphaera</taxon>
    </lineage>
</organism>
<protein>
    <submittedName>
        <fullName evidence="4">Aryl-alcohol dehydrogenase-like predicted oxidoreductase</fullName>
    </submittedName>
</protein>
<dbReference type="InterPro" id="IPR023210">
    <property type="entry name" value="NADP_OxRdtase_dom"/>
</dbReference>
<feature type="chain" id="PRO_5030653106" evidence="2">
    <location>
        <begin position="30"/>
        <end position="326"/>
    </location>
</feature>
<evidence type="ECO:0000259" key="3">
    <source>
        <dbReference type="Pfam" id="PF00248"/>
    </source>
</evidence>
<dbReference type="Proteomes" id="UP000541810">
    <property type="component" value="Unassembled WGS sequence"/>
</dbReference>
<proteinExistence type="predicted"/>
<accession>A0A7X0LLD3</accession>
<evidence type="ECO:0000313" key="5">
    <source>
        <dbReference type="Proteomes" id="UP000541810"/>
    </source>
</evidence>
<dbReference type="PANTHER" id="PTHR43312">
    <property type="entry name" value="D-THREO-ALDOSE 1-DEHYDROGENASE"/>
    <property type="match status" value="1"/>
</dbReference>
<comment type="caution">
    <text evidence="4">The sequence shown here is derived from an EMBL/GenBank/DDBJ whole genome shotgun (WGS) entry which is preliminary data.</text>
</comment>
<reference evidence="4 5" key="1">
    <citation type="submission" date="2020-08" db="EMBL/GenBank/DDBJ databases">
        <title>Genomic Encyclopedia of Type Strains, Phase IV (KMG-IV): sequencing the most valuable type-strain genomes for metagenomic binning, comparative biology and taxonomic classification.</title>
        <authorList>
            <person name="Goeker M."/>
        </authorList>
    </citation>
    <scope>NUCLEOTIDE SEQUENCE [LARGE SCALE GENOMIC DNA]</scope>
    <source>
        <strain evidence="4 5">DSM 103725</strain>
    </source>
</reference>
<dbReference type="PANTHER" id="PTHR43312:SF1">
    <property type="entry name" value="NADP-DEPENDENT OXIDOREDUCTASE DOMAIN-CONTAINING PROTEIN"/>
    <property type="match status" value="1"/>
</dbReference>
<feature type="domain" description="NADP-dependent oxidoreductase" evidence="3">
    <location>
        <begin position="58"/>
        <end position="242"/>
    </location>
</feature>
<gene>
    <name evidence="4" type="ORF">HNQ40_001664</name>
</gene>
<dbReference type="Gene3D" id="3.20.20.100">
    <property type="entry name" value="NADP-dependent oxidoreductase domain"/>
    <property type="match status" value="1"/>
</dbReference>
<feature type="region of interest" description="Disordered" evidence="1">
    <location>
        <begin position="23"/>
        <end position="42"/>
    </location>
</feature>
<dbReference type="InterPro" id="IPR036812">
    <property type="entry name" value="NAD(P)_OxRdtase_dom_sf"/>
</dbReference>
<name>A0A7X0LLD3_9BACT</name>
<dbReference type="RefSeq" id="WP_184677418.1">
    <property type="nucleotide sequence ID" value="NZ_JACHGY010000001.1"/>
</dbReference>
<sequence length="326" mass="35718">MNSRRHFLKSVVASTAGLGAAATSSTSSAQANDAKAEPAAGKVDRRRLGRLEAEVSILGLGLGSAFIRPYDQDREAGHALLQSALDLGINYWDTARGYKTSEEIIGPVVKANRDRIFLVSKSAARDYDGFMREVETSLTNLQTDRLDLLHLHNLKPDKDDLAQMEKGCVRAVRELIDQKVVPHFGVTGHSGARFLMDAIERFDPDALLSVYPCTRDDEGRYEDELLPLARERDMGVIAMKTVRRARNADLVGTDLVRYALSLDGIATTIVGLDTLDHLNANSQMATNFEPLDLAQRDAMHREVTTAVASIPTPWEQPGYEDGAGLA</sequence>
<dbReference type="InterPro" id="IPR006311">
    <property type="entry name" value="TAT_signal"/>
</dbReference>
<dbReference type="InterPro" id="IPR053135">
    <property type="entry name" value="AKR2_Oxidoreductase"/>
</dbReference>
<evidence type="ECO:0000256" key="1">
    <source>
        <dbReference type="SAM" id="MobiDB-lite"/>
    </source>
</evidence>
<dbReference type="SUPFAM" id="SSF51430">
    <property type="entry name" value="NAD(P)-linked oxidoreductase"/>
    <property type="match status" value="1"/>
</dbReference>
<keyword evidence="5" id="KW-1185">Reference proteome</keyword>
<dbReference type="CDD" id="cd19100">
    <property type="entry name" value="AKR_unchar"/>
    <property type="match status" value="1"/>
</dbReference>
<dbReference type="PROSITE" id="PS51318">
    <property type="entry name" value="TAT"/>
    <property type="match status" value="1"/>
</dbReference>
<evidence type="ECO:0000313" key="4">
    <source>
        <dbReference type="EMBL" id="MBB6429858.1"/>
    </source>
</evidence>
<dbReference type="Pfam" id="PF00248">
    <property type="entry name" value="Aldo_ket_red"/>
    <property type="match status" value="1"/>
</dbReference>
<keyword evidence="2" id="KW-0732">Signal</keyword>
<feature type="signal peptide" evidence="2">
    <location>
        <begin position="1"/>
        <end position="29"/>
    </location>
</feature>
<evidence type="ECO:0000256" key="2">
    <source>
        <dbReference type="SAM" id="SignalP"/>
    </source>
</evidence>
<dbReference type="AlphaFoldDB" id="A0A7X0LLD3"/>